<dbReference type="Proteomes" id="UP000001572">
    <property type="component" value="Chromosome"/>
</dbReference>
<dbReference type="GO" id="GO:0016491">
    <property type="term" value="F:oxidoreductase activity"/>
    <property type="evidence" value="ECO:0007669"/>
    <property type="project" value="UniProtKB-KW"/>
</dbReference>
<evidence type="ECO:0000313" key="4">
    <source>
        <dbReference type="EMBL" id="ABR46832.1"/>
    </source>
</evidence>
<reference evidence="5" key="1">
    <citation type="journal article" date="2016" name="Genome Announc.">
        <title>Complete genome sequence of Alkaliphilus metalliredigens strain QYMF, an alkaliphilic and metal-reducing bacterium isolated from borax-contaminated leachate ponds.</title>
        <authorList>
            <person name="Hwang C."/>
            <person name="Copeland A."/>
            <person name="Lucas S."/>
            <person name="Lapidus A."/>
            <person name="Barry K."/>
            <person name="Detter J.C."/>
            <person name="Glavina Del Rio T."/>
            <person name="Hammon N."/>
            <person name="Israni S."/>
            <person name="Dalin E."/>
            <person name="Tice H."/>
            <person name="Pitluck S."/>
            <person name="Chertkov O."/>
            <person name="Brettin T."/>
            <person name="Bruce D."/>
            <person name="Han C."/>
            <person name="Schmutz J."/>
            <person name="Larimer F."/>
            <person name="Land M.L."/>
            <person name="Hauser L."/>
            <person name="Kyrpides N."/>
            <person name="Mikhailova N."/>
            <person name="Ye Q."/>
            <person name="Zhou J."/>
            <person name="Richardson P."/>
            <person name="Fields M.W."/>
        </authorList>
    </citation>
    <scope>NUCLEOTIDE SEQUENCE [LARGE SCALE GENOMIC DNA]</scope>
    <source>
        <strain evidence="5">QYMF</strain>
    </source>
</reference>
<proteinExistence type="predicted"/>
<dbReference type="Gene3D" id="3.30.465.10">
    <property type="match status" value="1"/>
</dbReference>
<dbReference type="eggNOG" id="COG1319">
    <property type="taxonomic scope" value="Bacteria"/>
</dbReference>
<evidence type="ECO:0000313" key="5">
    <source>
        <dbReference type="Proteomes" id="UP000001572"/>
    </source>
</evidence>
<keyword evidence="5" id="KW-1185">Reference proteome</keyword>
<dbReference type="SUPFAM" id="SSF55447">
    <property type="entry name" value="CO dehydrogenase flavoprotein C-terminal domain-like"/>
    <property type="match status" value="1"/>
</dbReference>
<dbReference type="InterPro" id="IPR016169">
    <property type="entry name" value="FAD-bd_PCMH_sub2"/>
</dbReference>
<dbReference type="KEGG" id="amt:Amet_0605"/>
<dbReference type="InterPro" id="IPR036318">
    <property type="entry name" value="FAD-bd_PCMH-like_sf"/>
</dbReference>
<organism evidence="4 5">
    <name type="scientific">Alkaliphilus metalliredigens (strain QYMF)</name>
    <dbReference type="NCBI Taxonomy" id="293826"/>
    <lineage>
        <taxon>Bacteria</taxon>
        <taxon>Bacillati</taxon>
        <taxon>Bacillota</taxon>
        <taxon>Clostridia</taxon>
        <taxon>Peptostreptococcales</taxon>
        <taxon>Natronincolaceae</taxon>
        <taxon>Alkaliphilus</taxon>
    </lineage>
</organism>
<dbReference type="InterPro" id="IPR005107">
    <property type="entry name" value="CO_DH_flav_C"/>
</dbReference>
<keyword evidence="1" id="KW-0285">Flavoprotein</keyword>
<dbReference type="InterPro" id="IPR051312">
    <property type="entry name" value="Diverse_Substr_Oxidored"/>
</dbReference>
<feature type="domain" description="FAD-binding PCMH-type" evidence="3">
    <location>
        <begin position="1"/>
        <end position="191"/>
    </location>
</feature>
<evidence type="ECO:0000256" key="2">
    <source>
        <dbReference type="ARBA" id="ARBA00023002"/>
    </source>
</evidence>
<keyword evidence="2" id="KW-0560">Oxidoreductase</keyword>
<sequence>MIDIKNYVVPKSIDEAYEVLASNRLAMLLGGGAFIRMGNKRTNYMIDLSKCNIEGIIETETDIEIGAMTTFGEMERSDVLKKHFNDLLACSVKEIVGVQLRNIVTVGGTVYSRYGFSDLITGLLALDTYVNLHKGGLIPLETFLIKGPESKDILKSVLIKKDNRKAAFKAMRNSKGDYAILNAAVSKVGNDIKIAVGARPGRATLAYETMAYLKENGISTESLPHALDLLTKEMNFGTNGRGSQAYREKICRVLVKNGLEEVGFHED</sequence>
<dbReference type="SMART" id="SM01092">
    <property type="entry name" value="CO_deh_flav_C"/>
    <property type="match status" value="1"/>
</dbReference>
<dbReference type="Pfam" id="PF00941">
    <property type="entry name" value="FAD_binding_5"/>
    <property type="match status" value="1"/>
</dbReference>
<evidence type="ECO:0000256" key="1">
    <source>
        <dbReference type="ARBA" id="ARBA00022630"/>
    </source>
</evidence>
<dbReference type="RefSeq" id="WP_011971740.1">
    <property type="nucleotide sequence ID" value="NC_009633.1"/>
</dbReference>
<dbReference type="STRING" id="293826.Amet_0605"/>
<dbReference type="InterPro" id="IPR016166">
    <property type="entry name" value="FAD-bd_PCMH"/>
</dbReference>
<dbReference type="PANTHER" id="PTHR42659">
    <property type="entry name" value="XANTHINE DEHYDROGENASE SUBUNIT C-RELATED"/>
    <property type="match status" value="1"/>
</dbReference>
<protein>
    <submittedName>
        <fullName evidence="4">Molybdopterin dehydrogenase, FAD-binding</fullName>
    </submittedName>
</protein>
<dbReference type="PROSITE" id="PS51387">
    <property type="entry name" value="FAD_PCMH"/>
    <property type="match status" value="1"/>
</dbReference>
<accession>A6TKW4</accession>
<name>A6TKW4_ALKMQ</name>
<gene>
    <name evidence="4" type="ordered locus">Amet_0605</name>
</gene>
<dbReference type="Pfam" id="PF03450">
    <property type="entry name" value="CO_deh_flav_C"/>
    <property type="match status" value="1"/>
</dbReference>
<dbReference type="InterPro" id="IPR036683">
    <property type="entry name" value="CO_DH_flav_C_dom_sf"/>
</dbReference>
<dbReference type="SUPFAM" id="SSF56176">
    <property type="entry name" value="FAD-binding/transporter-associated domain-like"/>
    <property type="match status" value="1"/>
</dbReference>
<dbReference type="AlphaFoldDB" id="A6TKW4"/>
<dbReference type="EMBL" id="CP000724">
    <property type="protein sequence ID" value="ABR46832.1"/>
    <property type="molecule type" value="Genomic_DNA"/>
</dbReference>
<dbReference type="HOGENOM" id="CLU_073026_0_0_9"/>
<dbReference type="PANTHER" id="PTHR42659:SF9">
    <property type="entry name" value="XANTHINE DEHYDROGENASE FAD-BINDING SUBUNIT XDHB-RELATED"/>
    <property type="match status" value="1"/>
</dbReference>
<evidence type="ECO:0000259" key="3">
    <source>
        <dbReference type="PROSITE" id="PS51387"/>
    </source>
</evidence>
<dbReference type="Gene3D" id="3.30.390.50">
    <property type="entry name" value="CO dehydrogenase flavoprotein, C-terminal domain"/>
    <property type="match status" value="1"/>
</dbReference>
<dbReference type="InterPro" id="IPR002346">
    <property type="entry name" value="Mopterin_DH_FAD-bd"/>
</dbReference>
<dbReference type="GO" id="GO:0071949">
    <property type="term" value="F:FAD binding"/>
    <property type="evidence" value="ECO:0007669"/>
    <property type="project" value="InterPro"/>
</dbReference>
<dbReference type="OrthoDB" id="9803647at2"/>